<evidence type="ECO:0000256" key="13">
    <source>
        <dbReference type="PROSITE-ProRule" id="PRU10141"/>
    </source>
</evidence>
<comment type="subcellular location">
    <subcellularLocation>
        <location evidence="2">Cell projection</location>
    </subcellularLocation>
    <subcellularLocation>
        <location evidence="1">Cytoplasm</location>
        <location evidence="1">Cytoskeleton</location>
    </subcellularLocation>
</comment>
<gene>
    <name evidence="17" type="primary">LOC106473532</name>
</gene>
<dbReference type="SMART" id="SM00219">
    <property type="entry name" value="TyrKc"/>
    <property type="match status" value="1"/>
</dbReference>
<feature type="binding site" evidence="12">
    <location>
        <begin position="441"/>
        <end position="448"/>
    </location>
    <ligand>
        <name>ATP</name>
        <dbReference type="ChEBI" id="CHEBI:30616"/>
    </ligand>
</feature>
<dbReference type="PROSITE" id="PS50011">
    <property type="entry name" value="PROTEIN_KINASE_DOM"/>
    <property type="match status" value="1"/>
</dbReference>
<feature type="domain" description="Myosin motor" evidence="15">
    <location>
        <begin position="348"/>
        <end position="995"/>
    </location>
</feature>
<dbReference type="Gene3D" id="1.20.58.530">
    <property type="match status" value="1"/>
</dbReference>
<evidence type="ECO:0000313" key="17">
    <source>
        <dbReference type="RefSeq" id="XP_013789668.1"/>
    </source>
</evidence>
<dbReference type="InterPro" id="IPR052409">
    <property type="entry name" value="Myosin-III_kinase_activity"/>
</dbReference>
<keyword evidence="7 12" id="KW-0518">Myosin</keyword>
<evidence type="ECO:0000256" key="4">
    <source>
        <dbReference type="ARBA" id="ARBA00022737"/>
    </source>
</evidence>
<dbReference type="InterPro" id="IPR017441">
    <property type="entry name" value="Protein_kinase_ATP_BS"/>
</dbReference>
<dbReference type="SUPFAM" id="SSF56112">
    <property type="entry name" value="Protein kinase-like (PK-like)"/>
    <property type="match status" value="1"/>
</dbReference>
<dbReference type="InterPro" id="IPR020635">
    <property type="entry name" value="Tyr_kinase_cat_dom"/>
</dbReference>
<protein>
    <submittedName>
        <fullName evidence="17">Neither inactivation nor afterpotential protein C-like</fullName>
    </submittedName>
</protein>
<comment type="caution">
    <text evidence="12">Lacks conserved residue(s) required for the propagation of feature annotation.</text>
</comment>
<keyword evidence="11" id="KW-0966">Cell projection</keyword>
<dbReference type="InterPro" id="IPR008266">
    <property type="entry name" value="Tyr_kinase_AS"/>
</dbReference>
<evidence type="ECO:0000256" key="6">
    <source>
        <dbReference type="ARBA" id="ARBA00022840"/>
    </source>
</evidence>
<evidence type="ECO:0000256" key="1">
    <source>
        <dbReference type="ARBA" id="ARBA00004245"/>
    </source>
</evidence>
<dbReference type="Gene3D" id="1.20.5.4820">
    <property type="match status" value="1"/>
</dbReference>
<evidence type="ECO:0000313" key="16">
    <source>
        <dbReference type="Proteomes" id="UP000694941"/>
    </source>
</evidence>
<dbReference type="PROSITE" id="PS51456">
    <property type="entry name" value="MYOSIN_MOTOR"/>
    <property type="match status" value="1"/>
</dbReference>
<organism evidence="16 17">
    <name type="scientific">Limulus polyphemus</name>
    <name type="common">Atlantic horseshoe crab</name>
    <dbReference type="NCBI Taxonomy" id="6850"/>
    <lineage>
        <taxon>Eukaryota</taxon>
        <taxon>Metazoa</taxon>
        <taxon>Ecdysozoa</taxon>
        <taxon>Arthropoda</taxon>
        <taxon>Chelicerata</taxon>
        <taxon>Merostomata</taxon>
        <taxon>Xiphosura</taxon>
        <taxon>Limulidae</taxon>
        <taxon>Limulus</taxon>
    </lineage>
</organism>
<keyword evidence="6 12" id="KW-0067">ATP-binding</keyword>
<accession>A0ABM1BVU8</accession>
<dbReference type="InterPro" id="IPR000719">
    <property type="entry name" value="Prot_kinase_dom"/>
</dbReference>
<reference evidence="17" key="2">
    <citation type="submission" date="2025-08" db="UniProtKB">
        <authorList>
            <consortium name="RefSeq"/>
        </authorList>
    </citation>
    <scope>IDENTIFICATION</scope>
</reference>
<evidence type="ECO:0000259" key="15">
    <source>
        <dbReference type="PROSITE" id="PS51456"/>
    </source>
</evidence>
<dbReference type="GeneID" id="106473532"/>
<dbReference type="PANTHER" id="PTHR46256">
    <property type="entry name" value="AGAP011099-PA"/>
    <property type="match status" value="1"/>
</dbReference>
<feature type="binding site" evidence="13">
    <location>
        <position position="60"/>
    </location>
    <ligand>
        <name>ATP</name>
        <dbReference type="ChEBI" id="CHEBI:30616"/>
    </ligand>
</feature>
<dbReference type="RefSeq" id="XP_013789668.1">
    <property type="nucleotide sequence ID" value="XM_013934214.1"/>
</dbReference>
<comment type="similarity">
    <text evidence="12">Belongs to the TRAFAC class myosin-kinesin ATPase superfamily. Myosin family.</text>
</comment>
<dbReference type="PROSITE" id="PS00107">
    <property type="entry name" value="PROTEIN_KINASE_ATP"/>
    <property type="match status" value="1"/>
</dbReference>
<proteinExistence type="inferred from homology"/>
<dbReference type="PRINTS" id="PR00193">
    <property type="entry name" value="MYOSINHEAVY"/>
</dbReference>
<keyword evidence="3" id="KW-0963">Cytoplasm</keyword>
<evidence type="ECO:0000256" key="12">
    <source>
        <dbReference type="PROSITE-ProRule" id="PRU00782"/>
    </source>
</evidence>
<evidence type="ECO:0000256" key="2">
    <source>
        <dbReference type="ARBA" id="ARBA00004316"/>
    </source>
</evidence>
<dbReference type="InterPro" id="IPR011009">
    <property type="entry name" value="Kinase-like_dom_sf"/>
</dbReference>
<keyword evidence="9 12" id="KW-0009">Actin-binding</keyword>
<evidence type="ECO:0000256" key="10">
    <source>
        <dbReference type="ARBA" id="ARBA00023212"/>
    </source>
</evidence>
<dbReference type="PROSITE" id="PS00109">
    <property type="entry name" value="PROTEIN_KINASE_TYR"/>
    <property type="match status" value="1"/>
</dbReference>
<evidence type="ECO:0000259" key="14">
    <source>
        <dbReference type="PROSITE" id="PS50011"/>
    </source>
</evidence>
<dbReference type="InterPro" id="IPR001609">
    <property type="entry name" value="Myosin_head_motor_dom-like"/>
</dbReference>
<dbReference type="SUPFAM" id="SSF52540">
    <property type="entry name" value="P-loop containing nucleoside triphosphate hydrolases"/>
    <property type="match status" value="1"/>
</dbReference>
<evidence type="ECO:0000256" key="11">
    <source>
        <dbReference type="ARBA" id="ARBA00023273"/>
    </source>
</evidence>
<dbReference type="Pfam" id="PF00063">
    <property type="entry name" value="Myosin_head"/>
    <property type="match status" value="2"/>
</dbReference>
<reference evidence="17" key="1">
    <citation type="journal article" date="1998" name="J. Neurosci.">
        <title>A myosin III from Limulus eyes is a clock-regulated phosphoprotein.</title>
        <authorList>
            <person name="Battelle B.A."/>
            <person name="Andrews A.W."/>
            <person name="Calman B.G."/>
            <person name="Sellers J.R."/>
            <person name="Greenberg R.M."/>
            <person name="Smith W.C."/>
        </authorList>
    </citation>
    <scope>NUCLEOTIDE SEQUENCE</scope>
</reference>
<evidence type="ECO:0000256" key="7">
    <source>
        <dbReference type="ARBA" id="ARBA00023123"/>
    </source>
</evidence>
<dbReference type="SMART" id="SM00242">
    <property type="entry name" value="MYSc"/>
    <property type="match status" value="1"/>
</dbReference>
<keyword evidence="10" id="KW-0206">Cytoskeleton</keyword>
<dbReference type="InterPro" id="IPR027417">
    <property type="entry name" value="P-loop_NTPase"/>
</dbReference>
<dbReference type="PANTHER" id="PTHR46256:SF2">
    <property type="entry name" value="NEITHER INACTIVATION NOR AFTERPOTENTIAL PROTEIN C"/>
    <property type="match status" value="1"/>
</dbReference>
<keyword evidence="16" id="KW-1185">Reference proteome</keyword>
<dbReference type="InterPro" id="IPR036961">
    <property type="entry name" value="Kinesin_motor_dom_sf"/>
</dbReference>
<evidence type="ECO:0000256" key="8">
    <source>
        <dbReference type="ARBA" id="ARBA00023175"/>
    </source>
</evidence>
<keyword evidence="8 12" id="KW-0505">Motor protein</keyword>
<sequence>MCSFVKCFNMEYKCISEHLPFETLPDPGDRFEVQELVGTGTYATVYSAIDKQANKKVALKIIGHIAENLLDIETEYRIYKAVNGIQFFPEFRGAFFKRGERESDNEVWLGIEFLEEGTAADLLATHRRFGIHLKEDLIALIIKEVVRAVQYLHENSIIHRDIRAANIMFSKEGYVKLIDFGLSASVKNTNGKAQSSVGSPYWMAPEVISCDCLQEPYNYTCDVWSIGITAIELADTVPSLSDIHALRAMFRINRNPPPSVKRETRWSETLKDFISECLVKNPEYRPCIQEIPQHPFLAQVEGKEDQLRSELVDILKKNPGEKLRNKPYNVTFKNGHLKTISGQPHEKIYVDDLAFLDSPTEEVVLENLEQRYRKGEIYTFAGDVLLTLNPGKVLPLYGDQTAVKYCERGRSDNPPHVFAVADRAYQQMLHHKSPQAVILSGVSGSGKSFCTHQVIRHLAFLGAQNKEGMREKFEYLCPLLDTLGNAYTSTNPNSSHFVKILEITFTKTGKITGAILFTFLLEARRLTDIPKGERNFHVFYYFYEGLRSEGRLKEFGLEEKNYRYLPELKSSNSSEYVKGYQQFLRALTSLAFTEEEIFAIQKVLAAILLLGETEIQNSAAFKLLGAESSELENTLTQDVNARDVYARAMYLRLFSWIVAVVNRQLSFSRLVFGDVYSVTVIDSPGFENGLHNSLHQLCANVISDNLQNYIQQIIFFKELEEYGEEGVNVPFNLEGGVDHRTLVNKLMDSGQGLLTAISKATQYQRKGESGWMESLQEADSEELVEFSNVNGKPIVSVKHIFRKVSYDATDLVKKNVEDKTRALTSTMQRSCDPRIRAIFSSENPSPFLSSPRRSSIQENMLLPERTVTDSLHSALSSVLNLASTEDPPHLILCMRPQKKELINDYDSKSVQIQLHALNVLETILIRQFGFARRISFVDFLNRYQYLAFDFNENVELTKENCRLLLLRLKMDGWTLGKNKVFLKYYSEEYLSRIYETHIKKIVKVQAIARKYFVKVRQSKTKPH</sequence>
<dbReference type="Gene3D" id="3.40.850.10">
    <property type="entry name" value="Kinesin motor domain"/>
    <property type="match status" value="2"/>
</dbReference>
<keyword evidence="5 12" id="KW-0547">Nucleotide-binding</keyword>
<evidence type="ECO:0000256" key="5">
    <source>
        <dbReference type="ARBA" id="ARBA00022741"/>
    </source>
</evidence>
<dbReference type="Proteomes" id="UP000694941">
    <property type="component" value="Unplaced"/>
</dbReference>
<keyword evidence="4" id="KW-0677">Repeat</keyword>
<name>A0ABM1BVU8_LIMPO</name>
<dbReference type="Gene3D" id="1.10.510.10">
    <property type="entry name" value="Transferase(Phosphotransferase) domain 1"/>
    <property type="match status" value="1"/>
</dbReference>
<feature type="domain" description="Protein kinase" evidence="14">
    <location>
        <begin position="31"/>
        <end position="297"/>
    </location>
</feature>
<evidence type="ECO:0000256" key="3">
    <source>
        <dbReference type="ARBA" id="ARBA00022490"/>
    </source>
</evidence>
<dbReference type="Pfam" id="PF00069">
    <property type="entry name" value="Pkinase"/>
    <property type="match status" value="1"/>
</dbReference>
<evidence type="ECO:0000256" key="9">
    <source>
        <dbReference type="ARBA" id="ARBA00023203"/>
    </source>
</evidence>
<dbReference type="Gene3D" id="1.20.120.720">
    <property type="entry name" value="Myosin VI head, motor domain, U50 subdomain"/>
    <property type="match status" value="1"/>
</dbReference>